<keyword evidence="6" id="KW-1185">Reference proteome</keyword>
<dbReference type="GO" id="GO:0005634">
    <property type="term" value="C:nucleus"/>
    <property type="evidence" value="ECO:0007669"/>
    <property type="project" value="UniProtKB-SubCell"/>
</dbReference>
<name>A0AA88VR57_9ASTE</name>
<evidence type="ECO:0000256" key="3">
    <source>
        <dbReference type="SAM" id="MobiDB-lite"/>
    </source>
</evidence>
<proteinExistence type="predicted"/>
<dbReference type="Gene3D" id="1.10.20.10">
    <property type="entry name" value="Histone, subunit A"/>
    <property type="match status" value="1"/>
</dbReference>
<sequence>MAKNQVADRTRSRSASKMEQKAHTTTTTNKTGSSKKKIAAKNDVEEEILVLSSSDSPNDVESEGEEEEEEEPKQVEDATEDEDLDEEEEEADKNVSKRQSNEKTDTKKRNKEKMEEKKESVLYTFPMHRVNKMIKGENPDIRITQEAVFLINKASEKFLQIFCTEAYACSFLDKKNHIAYKHLSSVIGKRRRFDFLSDFIPEKVKAEDALKEISASSTHDQAET</sequence>
<evidence type="ECO:0000259" key="4">
    <source>
        <dbReference type="Pfam" id="PF00808"/>
    </source>
</evidence>
<dbReference type="InterPro" id="IPR009072">
    <property type="entry name" value="Histone-fold"/>
</dbReference>
<feature type="compositionally biased region" description="Basic and acidic residues" evidence="3">
    <location>
        <begin position="92"/>
        <end position="118"/>
    </location>
</feature>
<dbReference type="PANTHER" id="PTHR10252:SF93">
    <property type="entry name" value="DNA POLYMERASE II SUBUNIT B3-1"/>
    <property type="match status" value="1"/>
</dbReference>
<organism evidence="5 6">
    <name type="scientific">Escallonia herrerae</name>
    <dbReference type="NCBI Taxonomy" id="1293975"/>
    <lineage>
        <taxon>Eukaryota</taxon>
        <taxon>Viridiplantae</taxon>
        <taxon>Streptophyta</taxon>
        <taxon>Embryophyta</taxon>
        <taxon>Tracheophyta</taxon>
        <taxon>Spermatophyta</taxon>
        <taxon>Magnoliopsida</taxon>
        <taxon>eudicotyledons</taxon>
        <taxon>Gunneridae</taxon>
        <taxon>Pentapetalae</taxon>
        <taxon>asterids</taxon>
        <taxon>campanulids</taxon>
        <taxon>Escalloniales</taxon>
        <taxon>Escalloniaceae</taxon>
        <taxon>Escallonia</taxon>
    </lineage>
</organism>
<evidence type="ECO:0000256" key="2">
    <source>
        <dbReference type="ARBA" id="ARBA00023242"/>
    </source>
</evidence>
<protein>
    <recommendedName>
        <fullName evidence="4">Transcription factor CBF/NF-Y/archaeal histone domain-containing protein</fullName>
    </recommendedName>
</protein>
<feature type="domain" description="Transcription factor CBF/NF-Y/archaeal histone" evidence="4">
    <location>
        <begin position="124"/>
        <end position="186"/>
    </location>
</feature>
<dbReference type="GO" id="GO:0000976">
    <property type="term" value="F:transcription cis-regulatory region binding"/>
    <property type="evidence" value="ECO:0007669"/>
    <property type="project" value="TreeGrafter"/>
</dbReference>
<evidence type="ECO:0000313" key="5">
    <source>
        <dbReference type="EMBL" id="KAK3012414.1"/>
    </source>
</evidence>
<dbReference type="Pfam" id="PF00808">
    <property type="entry name" value="CBFD_NFYB_HMF"/>
    <property type="match status" value="1"/>
</dbReference>
<dbReference type="SUPFAM" id="SSF47113">
    <property type="entry name" value="Histone-fold"/>
    <property type="match status" value="1"/>
</dbReference>
<feature type="region of interest" description="Disordered" evidence="3">
    <location>
        <begin position="1"/>
        <end position="118"/>
    </location>
</feature>
<gene>
    <name evidence="5" type="ORF">RJ639_012063</name>
</gene>
<keyword evidence="2" id="KW-0539">Nucleus</keyword>
<reference evidence="5" key="1">
    <citation type="submission" date="2022-12" db="EMBL/GenBank/DDBJ databases">
        <title>Draft genome assemblies for two species of Escallonia (Escalloniales).</title>
        <authorList>
            <person name="Chanderbali A."/>
            <person name="Dervinis C."/>
            <person name="Anghel I."/>
            <person name="Soltis D."/>
            <person name="Soltis P."/>
            <person name="Zapata F."/>
        </authorList>
    </citation>
    <scope>NUCLEOTIDE SEQUENCE</scope>
    <source>
        <strain evidence="5">UCBG64.0493</strain>
        <tissue evidence="5">Leaf</tissue>
    </source>
</reference>
<dbReference type="Proteomes" id="UP001188597">
    <property type="component" value="Unassembled WGS sequence"/>
</dbReference>
<comment type="caution">
    <text evidence="5">The sequence shown here is derived from an EMBL/GenBank/DDBJ whole genome shotgun (WGS) entry which is preliminary data.</text>
</comment>
<dbReference type="EMBL" id="JAVXUP010001380">
    <property type="protein sequence ID" value="KAK3012414.1"/>
    <property type="molecule type" value="Genomic_DNA"/>
</dbReference>
<accession>A0AA88VR57</accession>
<evidence type="ECO:0000256" key="1">
    <source>
        <dbReference type="ARBA" id="ARBA00004123"/>
    </source>
</evidence>
<dbReference type="PANTHER" id="PTHR10252">
    <property type="entry name" value="HISTONE-LIKE TRANSCRIPTION FACTOR CCAAT-RELATED"/>
    <property type="match status" value="1"/>
</dbReference>
<feature type="compositionally biased region" description="Basic and acidic residues" evidence="3">
    <location>
        <begin position="1"/>
        <end position="22"/>
    </location>
</feature>
<evidence type="ECO:0000313" key="6">
    <source>
        <dbReference type="Proteomes" id="UP001188597"/>
    </source>
</evidence>
<comment type="subcellular location">
    <subcellularLocation>
        <location evidence="1">Nucleus</location>
    </subcellularLocation>
</comment>
<dbReference type="AlphaFoldDB" id="A0AA88VR57"/>
<dbReference type="InterPro" id="IPR003958">
    <property type="entry name" value="CBFA_NFYB_domain"/>
</dbReference>
<dbReference type="InterPro" id="IPR050568">
    <property type="entry name" value="Transcr_DNA_Rep_Reg"/>
</dbReference>
<feature type="compositionally biased region" description="Acidic residues" evidence="3">
    <location>
        <begin position="58"/>
        <end position="91"/>
    </location>
</feature>
<dbReference type="GO" id="GO:0046982">
    <property type="term" value="F:protein heterodimerization activity"/>
    <property type="evidence" value="ECO:0007669"/>
    <property type="project" value="InterPro"/>
</dbReference>
<dbReference type="GO" id="GO:0006355">
    <property type="term" value="P:regulation of DNA-templated transcription"/>
    <property type="evidence" value="ECO:0007669"/>
    <property type="project" value="TreeGrafter"/>
</dbReference>